<sequence length="188" mass="19909">MSAATPAEHPSWCRRAHPANQRHLGVPLEVPGTLDGGEPVVLVVQAEGFDGQAYGVVTVGGLRVELDEAGLRRHAAHLLVVADQLGGDGRWHPSWCRRGHTIHQAHESVPIVLPGAAMVETLPGEVRPLQVFLSQGGDRAVTLVTVEAYDAAVVETEPAEVLIMPLDLASVLAGTVLRLVDDAARDLA</sequence>
<dbReference type="RefSeq" id="WP_173039002.1">
    <property type="nucleotide sequence ID" value="NZ_AP022870.1"/>
</dbReference>
<organism evidence="1 2">
    <name type="scientific">Phytohabitans flavus</name>
    <dbReference type="NCBI Taxonomy" id="1076124"/>
    <lineage>
        <taxon>Bacteria</taxon>
        <taxon>Bacillati</taxon>
        <taxon>Actinomycetota</taxon>
        <taxon>Actinomycetes</taxon>
        <taxon>Micromonosporales</taxon>
        <taxon>Micromonosporaceae</taxon>
    </lineage>
</organism>
<reference evidence="1 2" key="2">
    <citation type="submission" date="2020-03" db="EMBL/GenBank/DDBJ databases">
        <authorList>
            <person name="Ichikawa N."/>
            <person name="Kimura A."/>
            <person name="Kitahashi Y."/>
            <person name="Uohara A."/>
        </authorList>
    </citation>
    <scope>NUCLEOTIDE SEQUENCE [LARGE SCALE GENOMIC DNA]</scope>
    <source>
        <strain evidence="1 2">NBRC 107702</strain>
    </source>
</reference>
<evidence type="ECO:0000313" key="2">
    <source>
        <dbReference type="Proteomes" id="UP000502508"/>
    </source>
</evidence>
<dbReference type="KEGG" id="pfla:Pflav_055600"/>
<gene>
    <name evidence="1" type="ORF">Pflav_055600</name>
</gene>
<accession>A0A6F8XZB4</accession>
<evidence type="ECO:0000313" key="1">
    <source>
        <dbReference type="EMBL" id="BCB79150.1"/>
    </source>
</evidence>
<dbReference type="AlphaFoldDB" id="A0A6F8XZB4"/>
<protein>
    <submittedName>
        <fullName evidence="1">Uncharacterized protein</fullName>
    </submittedName>
</protein>
<reference evidence="1 2" key="1">
    <citation type="submission" date="2020-03" db="EMBL/GenBank/DDBJ databases">
        <title>Whole genome shotgun sequence of Phytohabitans flavus NBRC 107702.</title>
        <authorList>
            <person name="Komaki H."/>
            <person name="Tamura T."/>
        </authorList>
    </citation>
    <scope>NUCLEOTIDE SEQUENCE [LARGE SCALE GENOMIC DNA]</scope>
    <source>
        <strain evidence="1 2">NBRC 107702</strain>
    </source>
</reference>
<keyword evidence="2" id="KW-1185">Reference proteome</keyword>
<dbReference type="Proteomes" id="UP000502508">
    <property type="component" value="Chromosome"/>
</dbReference>
<proteinExistence type="predicted"/>
<dbReference type="EMBL" id="AP022870">
    <property type="protein sequence ID" value="BCB79150.1"/>
    <property type="molecule type" value="Genomic_DNA"/>
</dbReference>
<name>A0A6F8XZB4_9ACTN</name>